<dbReference type="eggNOG" id="KOG0619">
    <property type="taxonomic scope" value="Eukaryota"/>
</dbReference>
<keyword evidence="3" id="KW-1003">Cell membrane</keyword>
<reference evidence="13" key="1">
    <citation type="submission" date="2013-07" db="EMBL/GenBank/DDBJ databases">
        <title>The genome of Eucalyptus grandis.</title>
        <authorList>
            <person name="Schmutz J."/>
            <person name="Hayes R."/>
            <person name="Myburg A."/>
            <person name="Tuskan G."/>
            <person name="Grattapaglia D."/>
            <person name="Rokhsar D.S."/>
        </authorList>
    </citation>
    <scope>NUCLEOTIDE SEQUENCE</scope>
    <source>
        <tissue evidence="13">Leaf extractions</tissue>
    </source>
</reference>
<keyword evidence="11" id="KW-0325">Glycoprotein</keyword>
<evidence type="ECO:0000256" key="6">
    <source>
        <dbReference type="ARBA" id="ARBA00022729"/>
    </source>
</evidence>
<keyword evidence="10" id="KW-0675">Receptor</keyword>
<keyword evidence="5 12" id="KW-0812">Transmembrane</keyword>
<gene>
    <name evidence="13" type="ORF">EUGRSUZ_F00576</name>
</gene>
<evidence type="ECO:0008006" key="14">
    <source>
        <dbReference type="Google" id="ProtNLM"/>
    </source>
</evidence>
<evidence type="ECO:0000256" key="7">
    <source>
        <dbReference type="ARBA" id="ARBA00022737"/>
    </source>
</evidence>
<comment type="similarity">
    <text evidence="2">Belongs to the RLP family.</text>
</comment>
<proteinExistence type="inferred from homology"/>
<dbReference type="GO" id="GO:0005886">
    <property type="term" value="C:plasma membrane"/>
    <property type="evidence" value="ECO:0007669"/>
    <property type="project" value="UniProtKB-SubCell"/>
</dbReference>
<evidence type="ECO:0000256" key="10">
    <source>
        <dbReference type="ARBA" id="ARBA00023170"/>
    </source>
</evidence>
<keyword evidence="9 12" id="KW-0472">Membrane</keyword>
<dbReference type="InterPro" id="IPR001611">
    <property type="entry name" value="Leu-rich_rpt"/>
</dbReference>
<dbReference type="InterPro" id="IPR003591">
    <property type="entry name" value="Leu-rich_rpt_typical-subtyp"/>
</dbReference>
<evidence type="ECO:0000256" key="4">
    <source>
        <dbReference type="ARBA" id="ARBA00022614"/>
    </source>
</evidence>
<dbReference type="Pfam" id="PF13855">
    <property type="entry name" value="LRR_8"/>
    <property type="match status" value="2"/>
</dbReference>
<name>A0A059BL30_EUCGR</name>
<keyword evidence="6" id="KW-0732">Signal</keyword>
<dbReference type="EMBL" id="KK198758">
    <property type="protein sequence ID" value="KCW66808.1"/>
    <property type="molecule type" value="Genomic_DNA"/>
</dbReference>
<dbReference type="FunFam" id="3.80.10.10:FF:000095">
    <property type="entry name" value="LRR receptor-like serine/threonine-protein kinase GSO1"/>
    <property type="match status" value="1"/>
</dbReference>
<feature type="transmembrane region" description="Helical" evidence="12">
    <location>
        <begin position="680"/>
        <end position="702"/>
    </location>
</feature>
<dbReference type="InterPro" id="IPR032675">
    <property type="entry name" value="LRR_dom_sf"/>
</dbReference>
<sequence length="734" mass="82234">MPLLFITGVWSPPIAIGNESSWNKSVDCCSWKRVFCDNVTGDVISLDLTYSRFHETLYSNGSLLLPKLQVLEMSNCELIKFPYFLNSLKTLTYLDLSSNKISGEIPRWFWGISHHTLEHLDLSTNLLEGVIQQLHWKRLLYVGLQQNSLQGPLPIISPSTRYFYANNNGFTGENSSSICQASSLLELHLSNNNLSGTIPQCFCNLTKLLLLDLSNNSLSGTVSSWFGNITYSQLYYLDLRSNNFHGRINLTACELSFPSLRYLLISNNNFIGWWPTNVFSNTSLSVIDLSNNKFEGPIPLPSPVTMYYSIANNVIIGRIPSLICNATNLEIINLSNNSLHGSLPWCLTNFSTDLLVLNLGMNHLEGTVPQTIALIHRLTTLDLSRNRFEGTLPRSLLNCTDLEILDLSVNQMEDTFPTWLGKLPELKVLILRSNNLKGPLNIPKGDLIFTELRILDLSNNNFCGPLPANLIMNLEGMKNIEDGRYGPSYMTQNFLFIVQVFGQVSGQVSGPSYENSVTVMMKGTEIKLEKILTIFTTIDLSYNLFQGDIPEVFGHLRYLIGLNLSHNHLTSSIPLTLGNLTNLEWLDLSSNMLSGRIPRALGDLTYLGYLNLSKNRLTGRIPQDKQLSTFLNDSFSGNLGLCGTPLSKACLGDAQPPPPSSSSTLDREGHESWFKQKVVWMGYASGIIIGISIAYIAIQIGWPKWLARGVRMLERSAIQWMEKPKWRAIKFHGQ</sequence>
<keyword evidence="7" id="KW-0677">Repeat</keyword>
<evidence type="ECO:0000256" key="12">
    <source>
        <dbReference type="SAM" id="Phobius"/>
    </source>
</evidence>
<protein>
    <recommendedName>
        <fullName evidence="14">Leucine-rich repeat-containing N-terminal plant-type domain-containing protein</fullName>
    </recommendedName>
</protein>
<dbReference type="AlphaFoldDB" id="A0A059BL30"/>
<dbReference type="InParanoid" id="A0A059BL30"/>
<dbReference type="Pfam" id="PF00560">
    <property type="entry name" value="LRR_1"/>
    <property type="match status" value="5"/>
</dbReference>
<dbReference type="Gramene" id="KCW66808">
    <property type="protein sequence ID" value="KCW66808"/>
    <property type="gene ID" value="EUGRSUZ_F00576"/>
</dbReference>
<dbReference type="FunFam" id="3.80.10.10:FF:000111">
    <property type="entry name" value="LRR receptor-like serine/threonine-protein kinase ERECTA"/>
    <property type="match status" value="1"/>
</dbReference>
<evidence type="ECO:0000256" key="11">
    <source>
        <dbReference type="ARBA" id="ARBA00023180"/>
    </source>
</evidence>
<dbReference type="PRINTS" id="PR00019">
    <property type="entry name" value="LEURICHRPT"/>
</dbReference>
<evidence type="ECO:0000256" key="1">
    <source>
        <dbReference type="ARBA" id="ARBA00004251"/>
    </source>
</evidence>
<evidence type="ECO:0000256" key="8">
    <source>
        <dbReference type="ARBA" id="ARBA00022989"/>
    </source>
</evidence>
<evidence type="ECO:0000256" key="9">
    <source>
        <dbReference type="ARBA" id="ARBA00023136"/>
    </source>
</evidence>
<accession>A0A059BL30</accession>
<dbReference type="InterPro" id="IPR046956">
    <property type="entry name" value="RLP23-like"/>
</dbReference>
<dbReference type="OMA" id="ADMNISH"/>
<comment type="subcellular location">
    <subcellularLocation>
        <location evidence="1">Cell membrane</location>
        <topology evidence="1">Single-pass type I membrane protein</topology>
    </subcellularLocation>
</comment>
<keyword evidence="4" id="KW-0433">Leucine-rich repeat</keyword>
<evidence type="ECO:0000256" key="3">
    <source>
        <dbReference type="ARBA" id="ARBA00022475"/>
    </source>
</evidence>
<keyword evidence="8 12" id="KW-1133">Transmembrane helix</keyword>
<evidence type="ECO:0000256" key="2">
    <source>
        <dbReference type="ARBA" id="ARBA00009592"/>
    </source>
</evidence>
<dbReference type="SUPFAM" id="SSF52058">
    <property type="entry name" value="L domain-like"/>
    <property type="match status" value="2"/>
</dbReference>
<dbReference type="Gene3D" id="3.80.10.10">
    <property type="entry name" value="Ribonuclease Inhibitor"/>
    <property type="match status" value="4"/>
</dbReference>
<dbReference type="SMART" id="SM00369">
    <property type="entry name" value="LRR_TYP"/>
    <property type="match status" value="8"/>
</dbReference>
<dbReference type="FunFam" id="3.80.10.10:FF:000041">
    <property type="entry name" value="LRR receptor-like serine/threonine-protein kinase ERECTA"/>
    <property type="match status" value="1"/>
</dbReference>
<dbReference type="PANTHER" id="PTHR48063">
    <property type="entry name" value="LRR RECEPTOR-LIKE KINASE"/>
    <property type="match status" value="1"/>
</dbReference>
<evidence type="ECO:0000313" key="13">
    <source>
        <dbReference type="EMBL" id="KCW66808.1"/>
    </source>
</evidence>
<evidence type="ECO:0000256" key="5">
    <source>
        <dbReference type="ARBA" id="ARBA00022692"/>
    </source>
</evidence>
<dbReference type="PANTHER" id="PTHR48063:SF35">
    <property type="entry name" value="RECEPTOR-LIKE PROTEIN 12"/>
    <property type="match status" value="1"/>
</dbReference>
<organism evidence="13">
    <name type="scientific">Eucalyptus grandis</name>
    <name type="common">Flooded gum</name>
    <dbReference type="NCBI Taxonomy" id="71139"/>
    <lineage>
        <taxon>Eukaryota</taxon>
        <taxon>Viridiplantae</taxon>
        <taxon>Streptophyta</taxon>
        <taxon>Embryophyta</taxon>
        <taxon>Tracheophyta</taxon>
        <taxon>Spermatophyta</taxon>
        <taxon>Magnoliopsida</taxon>
        <taxon>eudicotyledons</taxon>
        <taxon>Gunneridae</taxon>
        <taxon>Pentapetalae</taxon>
        <taxon>rosids</taxon>
        <taxon>malvids</taxon>
        <taxon>Myrtales</taxon>
        <taxon>Myrtaceae</taxon>
        <taxon>Myrtoideae</taxon>
        <taxon>Eucalypteae</taxon>
        <taxon>Eucalyptus</taxon>
    </lineage>
</organism>